<evidence type="ECO:0000313" key="3">
    <source>
        <dbReference type="Proteomes" id="UP001601059"/>
    </source>
</evidence>
<accession>A0ABW6KIR5</accession>
<sequence>MLTKQGPFTKKVTDLPDTPSPNMTPADIKTHFQTPADELSTTHNKLVDELAGETGASELGAKDIDGTTSNVQALITKNSNGLKGHKEAVVLDHPDGSVTTSKLKDGSVTKEKIKNEEVTNEKLAPLSVTTSKLNSKSVTSEKVGDKQIGREHIKSGAIGINELDQSIYNQPKTEFEVQAKFQAVDAQLAETSQEVKRNFLKPKYIEYFGSFNRFGVGVPSGIAKYTGGKYVLIVSGNAGDSFVTVENGNIADAGASTRWACVIEDNEGLFQPNQVTGTDGVSRVNLLEPLKKTINSKRLGNLHDMALGQHYTEIGYYAFIQHLYFTNPRHTEREQYIAQFKPTDTTGKWVGSGYIGYGHAKGVTVNSYYSKIGSKHLLLNATNNTNYVEWDQLLDGAKGYLESYIGMSTGTLTVEFYKDGVLAEAKVLTSTAERVVFEYENVQNGKLKIKASGTQEVYVGLTTWWKNEKYQNTLIEPNDKVIYIGDSWGTFHNKATTRELERLMIADGGTPSILDFSRGGHTSNYARVWFEEYVIANVPDKVIIEFFTNDFNSINGTVLGQFEAPDGTMQDMNIDNLNVYIENLSYMINKAIEYGIQPIIVMPASTESITQSQSFVDYSVQIHLGLAITNENPSFKSVNADTTSTDLLTQKTASLNPFVIKTKAWNASNREGFVVDNEGGILTNGNIAVFKNAGIKKFSVTHDGGMVGSYVRMGTNGFSLPEPNADNHGKLFISSFYAGQERVYICLNNGDDTYSWKQLSLS</sequence>
<evidence type="ECO:0000313" key="2">
    <source>
        <dbReference type="EMBL" id="MFE8704136.1"/>
    </source>
</evidence>
<gene>
    <name evidence="2" type="ORF">ACFYKX_26570</name>
</gene>
<evidence type="ECO:0000256" key="1">
    <source>
        <dbReference type="SAM" id="MobiDB-lite"/>
    </source>
</evidence>
<reference evidence="2 3" key="1">
    <citation type="submission" date="2024-08" db="EMBL/GenBank/DDBJ databases">
        <title>Two novel Cytobacillus novel species.</title>
        <authorList>
            <person name="Liu G."/>
        </authorList>
    </citation>
    <scope>NUCLEOTIDE SEQUENCE [LARGE SCALE GENOMIC DNA]</scope>
    <source>
        <strain evidence="2 3">FJAT-54145</strain>
    </source>
</reference>
<proteinExistence type="predicted"/>
<comment type="caution">
    <text evidence="2">The sequence shown here is derived from an EMBL/GenBank/DDBJ whole genome shotgun (WGS) entry which is preliminary data.</text>
</comment>
<organism evidence="2 3">
    <name type="scientific">Cytobacillus spartinae</name>
    <dbReference type="NCBI Taxonomy" id="3299023"/>
    <lineage>
        <taxon>Bacteria</taxon>
        <taxon>Bacillati</taxon>
        <taxon>Bacillota</taxon>
        <taxon>Bacilli</taxon>
        <taxon>Bacillales</taxon>
        <taxon>Bacillaceae</taxon>
        <taxon>Cytobacillus</taxon>
    </lineage>
</organism>
<dbReference type="Gene3D" id="3.40.50.1110">
    <property type="entry name" value="SGNH hydrolase"/>
    <property type="match status" value="1"/>
</dbReference>
<evidence type="ECO:0008006" key="4">
    <source>
        <dbReference type="Google" id="ProtNLM"/>
    </source>
</evidence>
<feature type="region of interest" description="Disordered" evidence="1">
    <location>
        <begin position="1"/>
        <end position="26"/>
    </location>
</feature>
<protein>
    <recommendedName>
        <fullName evidence="4">SGNH hydrolase-type esterase domain-containing protein</fullName>
    </recommendedName>
</protein>
<dbReference type="InterPro" id="IPR036514">
    <property type="entry name" value="SGNH_hydro_sf"/>
</dbReference>
<dbReference type="EMBL" id="JBIACK010000025">
    <property type="protein sequence ID" value="MFE8704136.1"/>
    <property type="molecule type" value="Genomic_DNA"/>
</dbReference>
<keyword evidence="3" id="KW-1185">Reference proteome</keyword>
<dbReference type="RefSeq" id="WP_389365252.1">
    <property type="nucleotide sequence ID" value="NZ_JBIACK010000025.1"/>
</dbReference>
<dbReference type="Proteomes" id="UP001601059">
    <property type="component" value="Unassembled WGS sequence"/>
</dbReference>
<dbReference type="SUPFAM" id="SSF52266">
    <property type="entry name" value="SGNH hydrolase"/>
    <property type="match status" value="1"/>
</dbReference>
<name>A0ABW6KIR5_9BACI</name>